<evidence type="ECO:0008006" key="4">
    <source>
        <dbReference type="Google" id="ProtNLM"/>
    </source>
</evidence>
<dbReference type="Gene3D" id="2.40.160.20">
    <property type="match status" value="1"/>
</dbReference>
<dbReference type="SUPFAM" id="SSF56925">
    <property type="entry name" value="OMPA-like"/>
    <property type="match status" value="1"/>
</dbReference>
<organism evidence="2 3">
    <name type="scientific">Salinicola socius</name>
    <dbReference type="NCBI Taxonomy" id="404433"/>
    <lineage>
        <taxon>Bacteria</taxon>
        <taxon>Pseudomonadati</taxon>
        <taxon>Pseudomonadota</taxon>
        <taxon>Gammaproteobacteria</taxon>
        <taxon>Oceanospirillales</taxon>
        <taxon>Halomonadaceae</taxon>
        <taxon>Salinicola</taxon>
    </lineage>
</organism>
<feature type="chain" id="PRO_5012796552" description="OmpW family protein" evidence="1">
    <location>
        <begin position="23"/>
        <end position="184"/>
    </location>
</feature>
<dbReference type="OrthoDB" id="9807574at2"/>
<sequence length="184" mass="19170">MTKTKLFSAMVVAGTCAFGAQAAFAYGAGDFYGRLGVAKTDTDDGYAGDSDKGAYLGLGYMVHDKIGVELSSMTETKVHAEGGDFKQVPINLMAQYYPLGGMDSRVQPYAGVGVNYTTFSDESGVGSIDDSWGAAGQLGVDLNVTDNFGFNAFAQYTDVSADISGGRDLDLDPVTVGAGVTARF</sequence>
<feature type="signal peptide" evidence="1">
    <location>
        <begin position="1"/>
        <end position="22"/>
    </location>
</feature>
<dbReference type="InterPro" id="IPR011250">
    <property type="entry name" value="OMP/PagP_B-barrel"/>
</dbReference>
<dbReference type="GO" id="GO:0055085">
    <property type="term" value="P:transmembrane transport"/>
    <property type="evidence" value="ECO:0007669"/>
    <property type="project" value="TreeGrafter"/>
</dbReference>
<dbReference type="PANTHER" id="PTHR36920">
    <property type="match status" value="1"/>
</dbReference>
<dbReference type="GO" id="GO:0019867">
    <property type="term" value="C:outer membrane"/>
    <property type="evidence" value="ECO:0007669"/>
    <property type="project" value="InterPro"/>
</dbReference>
<dbReference type="AlphaFoldDB" id="A0A1Q8SSH0"/>
<dbReference type="InterPro" id="IPR005618">
    <property type="entry name" value="OMPW"/>
</dbReference>
<keyword evidence="1" id="KW-0732">Signal</keyword>
<name>A0A1Q8SSH0_9GAMM</name>
<dbReference type="Pfam" id="PF03922">
    <property type="entry name" value="OmpW"/>
    <property type="match status" value="1"/>
</dbReference>
<dbReference type="Proteomes" id="UP000186878">
    <property type="component" value="Unassembled WGS sequence"/>
</dbReference>
<accession>A0A1Q8SSH0</accession>
<evidence type="ECO:0000313" key="3">
    <source>
        <dbReference type="Proteomes" id="UP000186878"/>
    </source>
</evidence>
<evidence type="ECO:0000256" key="1">
    <source>
        <dbReference type="SAM" id="SignalP"/>
    </source>
</evidence>
<dbReference type="EMBL" id="MSDO01000011">
    <property type="protein sequence ID" value="OLO04389.1"/>
    <property type="molecule type" value="Genomic_DNA"/>
</dbReference>
<reference evidence="2 3" key="1">
    <citation type="submission" date="2016-12" db="EMBL/GenBank/DDBJ databases">
        <title>Draft genome sequences of strains Salinicola socius SMB35, Salinicola sp. MH3R3-1 and Chromohalobacter sp. SMB17 from the Verkhnekamsk potash mining region of Russia.</title>
        <authorList>
            <person name="Mavrodi D.V."/>
            <person name="Olsson B.E."/>
            <person name="Korsakova E.S."/>
            <person name="Pyankova A."/>
            <person name="Mavrodi O.V."/>
            <person name="Plotnikova E.G."/>
        </authorList>
    </citation>
    <scope>NUCLEOTIDE SEQUENCE [LARGE SCALE GENOMIC DNA]</scope>
    <source>
        <strain evidence="2 3">SMB35</strain>
    </source>
</reference>
<proteinExistence type="predicted"/>
<dbReference type="STRING" id="404433.BTW07_09560"/>
<dbReference type="RefSeq" id="WP_075569946.1">
    <property type="nucleotide sequence ID" value="NZ_MSDO01000011.1"/>
</dbReference>
<comment type="caution">
    <text evidence="2">The sequence shown here is derived from an EMBL/GenBank/DDBJ whole genome shotgun (WGS) entry which is preliminary data.</text>
</comment>
<gene>
    <name evidence="2" type="ORF">BTW07_09560</name>
</gene>
<keyword evidence="3" id="KW-1185">Reference proteome</keyword>
<dbReference type="PANTHER" id="PTHR36920:SF1">
    <property type="entry name" value="OUTER MEMBRANE PROTEIN W"/>
    <property type="match status" value="1"/>
</dbReference>
<evidence type="ECO:0000313" key="2">
    <source>
        <dbReference type="EMBL" id="OLO04389.1"/>
    </source>
</evidence>
<protein>
    <recommendedName>
        <fullName evidence="4">OmpW family protein</fullName>
    </recommendedName>
</protein>